<dbReference type="Gene3D" id="1.10.287.1060">
    <property type="entry name" value="ESAT-6-like"/>
    <property type="match status" value="1"/>
</dbReference>
<protein>
    <recommendedName>
        <fullName evidence="1">ESAT-6-like protein</fullName>
    </recommendedName>
</protein>
<name>A0A4P7QDV7_9CORY</name>
<dbReference type="NCBIfam" id="TIGR03930">
    <property type="entry name" value="WXG100_ESAT6"/>
    <property type="match status" value="1"/>
</dbReference>
<dbReference type="Pfam" id="PF06013">
    <property type="entry name" value="WXG100"/>
    <property type="match status" value="1"/>
</dbReference>
<evidence type="ECO:0000313" key="3">
    <source>
        <dbReference type="Proteomes" id="UP000296352"/>
    </source>
</evidence>
<accession>A0A4P7QDV7</accession>
<reference evidence="2 3" key="1">
    <citation type="submission" date="2019-04" db="EMBL/GenBank/DDBJ databases">
        <title>Corynebacterium endometrii sp. nov., isolated from the uterus of a cow with endometritis.</title>
        <authorList>
            <person name="Ballas P."/>
            <person name="Ruckert C."/>
            <person name="Wagener K."/>
            <person name="Drillich M."/>
            <person name="Kaempfer P."/>
            <person name="Busse H.-J."/>
            <person name="Ehling-Schulz M."/>
        </authorList>
    </citation>
    <scope>NUCLEOTIDE SEQUENCE [LARGE SCALE GENOMIC DNA]</scope>
    <source>
        <strain evidence="2 3">LMM-1653</strain>
    </source>
</reference>
<evidence type="ECO:0000313" key="2">
    <source>
        <dbReference type="EMBL" id="QCB27735.1"/>
    </source>
</evidence>
<dbReference type="AlphaFoldDB" id="A0A4P7QDV7"/>
<keyword evidence="3" id="KW-1185">Reference proteome</keyword>
<dbReference type="KEGG" id="cee:CENDO_02185"/>
<dbReference type="InterPro" id="IPR010310">
    <property type="entry name" value="T7SS_ESAT-6-like"/>
</dbReference>
<dbReference type="InterPro" id="IPR036689">
    <property type="entry name" value="ESAT-6-like_sf"/>
</dbReference>
<proteinExistence type="inferred from homology"/>
<dbReference type="Proteomes" id="UP000296352">
    <property type="component" value="Chromosome"/>
</dbReference>
<comment type="similarity">
    <text evidence="1">Belongs to the WXG100 family.</text>
</comment>
<dbReference type="OrthoDB" id="3387628at2"/>
<dbReference type="EMBL" id="CP039247">
    <property type="protein sequence ID" value="QCB27735.1"/>
    <property type="molecule type" value="Genomic_DNA"/>
</dbReference>
<sequence length="95" mass="10100">MSRIKYNFAAIEGAAGDIKSTSGRINGLLQDLKGDIQPMTATWEGDSATAYIAAQQKWDNAAAELNTVLATISTTLSDSNSAMSRINTQAMNSWG</sequence>
<evidence type="ECO:0000256" key="1">
    <source>
        <dbReference type="RuleBase" id="RU362001"/>
    </source>
</evidence>
<dbReference type="RefSeq" id="WP_136140566.1">
    <property type="nucleotide sequence ID" value="NZ_CP039247.1"/>
</dbReference>
<dbReference type="SUPFAM" id="SSF140453">
    <property type="entry name" value="EsxAB dimer-like"/>
    <property type="match status" value="1"/>
</dbReference>
<gene>
    <name evidence="2" type="primary">esxA</name>
    <name evidence="2" type="ORF">CENDO_02185</name>
</gene>
<organism evidence="2 3">
    <name type="scientific">Corynebacterium endometrii</name>
    <dbReference type="NCBI Taxonomy" id="2488819"/>
    <lineage>
        <taxon>Bacteria</taxon>
        <taxon>Bacillati</taxon>
        <taxon>Actinomycetota</taxon>
        <taxon>Actinomycetes</taxon>
        <taxon>Mycobacteriales</taxon>
        <taxon>Corynebacteriaceae</taxon>
        <taxon>Corynebacterium</taxon>
    </lineage>
</organism>